<keyword evidence="3" id="KW-1185">Reference proteome</keyword>
<feature type="domain" description="IrrE N-terminal-like" evidence="1">
    <location>
        <begin position="38"/>
        <end position="152"/>
    </location>
</feature>
<dbReference type="Proteomes" id="UP001218629">
    <property type="component" value="Chromosome"/>
</dbReference>
<name>A0ABY8AD04_9ACTN</name>
<evidence type="ECO:0000259" key="1">
    <source>
        <dbReference type="Pfam" id="PF06114"/>
    </source>
</evidence>
<accession>A0ABY8AD04</accession>
<gene>
    <name evidence="2" type="ORF">MOV08_21195</name>
</gene>
<reference evidence="2 3" key="1">
    <citation type="submission" date="2022-03" db="EMBL/GenBank/DDBJ databases">
        <title>Streptomyces yunnanensis P86,complete genome.</title>
        <authorList>
            <person name="Chen S."/>
            <person name="Zhang Q."/>
        </authorList>
    </citation>
    <scope>NUCLEOTIDE SEQUENCE [LARGE SCALE GENOMIC DNA]</scope>
    <source>
        <strain evidence="2 3">P86</strain>
    </source>
</reference>
<dbReference type="InterPro" id="IPR010359">
    <property type="entry name" value="IrrE_HExxH"/>
</dbReference>
<proteinExistence type="predicted"/>
<sequence>MPSHAFDDARATSRRETVPAQRRPILARAPYSPWEAAEEMGLHIRYAPLRDSWAWWVPSRCLIIVADQLTHVEERCALAHEIEHARSNDDECSHSTALGRLCARRQEIRADEGAARKLIPVVDLEAVLRWATSPEEAAQELNVTEHMLRVRLRIRRRELECLDTLRIAG</sequence>
<dbReference type="RefSeq" id="WP_275308541.1">
    <property type="nucleotide sequence ID" value="NZ_CP095749.1"/>
</dbReference>
<dbReference type="Gene3D" id="1.10.10.2910">
    <property type="match status" value="1"/>
</dbReference>
<organism evidence="2 3">
    <name type="scientific">Streptomyces yunnanensis</name>
    <dbReference type="NCBI Taxonomy" id="156453"/>
    <lineage>
        <taxon>Bacteria</taxon>
        <taxon>Bacillati</taxon>
        <taxon>Actinomycetota</taxon>
        <taxon>Actinomycetes</taxon>
        <taxon>Kitasatosporales</taxon>
        <taxon>Streptomycetaceae</taxon>
        <taxon>Streptomyces</taxon>
    </lineage>
</organism>
<dbReference type="EMBL" id="CP095749">
    <property type="protein sequence ID" value="WEB41537.1"/>
    <property type="molecule type" value="Genomic_DNA"/>
</dbReference>
<evidence type="ECO:0000313" key="3">
    <source>
        <dbReference type="Proteomes" id="UP001218629"/>
    </source>
</evidence>
<protein>
    <submittedName>
        <fullName evidence="2">ImmA/IrrE family metallo-endopeptidase</fullName>
    </submittedName>
</protein>
<dbReference type="Pfam" id="PF06114">
    <property type="entry name" value="Peptidase_M78"/>
    <property type="match status" value="1"/>
</dbReference>
<evidence type="ECO:0000313" key="2">
    <source>
        <dbReference type="EMBL" id="WEB41537.1"/>
    </source>
</evidence>